<feature type="compositionally biased region" description="Basic and acidic residues" evidence="5">
    <location>
        <begin position="251"/>
        <end position="279"/>
    </location>
</feature>
<evidence type="ECO:0000256" key="4">
    <source>
        <dbReference type="SAM" id="Coils"/>
    </source>
</evidence>
<feature type="coiled-coil region" evidence="4">
    <location>
        <begin position="30"/>
        <end position="64"/>
    </location>
</feature>
<dbReference type="Proteomes" id="UP000289323">
    <property type="component" value="Unassembled WGS sequence"/>
</dbReference>
<dbReference type="InterPro" id="IPR036910">
    <property type="entry name" value="HMG_box_dom_sf"/>
</dbReference>
<dbReference type="GO" id="GO:0003677">
    <property type="term" value="F:DNA binding"/>
    <property type="evidence" value="ECO:0007669"/>
    <property type="project" value="UniProtKB-UniRule"/>
</dbReference>
<dbReference type="InterPro" id="IPR056513">
    <property type="entry name" value="INO80F"/>
</dbReference>
<accession>A0A3S4APN2</accession>
<evidence type="ECO:0000256" key="2">
    <source>
        <dbReference type="ARBA" id="ARBA00023242"/>
    </source>
</evidence>
<dbReference type="EMBL" id="OUUZ01000009">
    <property type="protein sequence ID" value="SPQ22909.1"/>
    <property type="molecule type" value="Genomic_DNA"/>
</dbReference>
<dbReference type="Gene3D" id="1.10.30.10">
    <property type="entry name" value="High mobility group box domain"/>
    <property type="match status" value="1"/>
</dbReference>
<feature type="region of interest" description="Disordered" evidence="5">
    <location>
        <begin position="230"/>
        <end position="300"/>
    </location>
</feature>
<feature type="compositionally biased region" description="Polar residues" evidence="5">
    <location>
        <begin position="108"/>
        <end position="123"/>
    </location>
</feature>
<dbReference type="Pfam" id="PF00505">
    <property type="entry name" value="HMG_box"/>
    <property type="match status" value="1"/>
</dbReference>
<evidence type="ECO:0000256" key="5">
    <source>
        <dbReference type="SAM" id="MobiDB-lite"/>
    </source>
</evidence>
<dbReference type="SUPFAM" id="SSF47095">
    <property type="entry name" value="HMG-box"/>
    <property type="match status" value="1"/>
</dbReference>
<dbReference type="SMART" id="SM00398">
    <property type="entry name" value="HMG"/>
    <property type="match status" value="1"/>
</dbReference>
<keyword evidence="4" id="KW-0175">Coiled coil</keyword>
<proteinExistence type="predicted"/>
<protein>
    <submittedName>
        <fullName evidence="7">2974b408-a04e-46d3-833b-9f63fb609b5e</fullName>
    </submittedName>
</protein>
<feature type="region of interest" description="Disordered" evidence="5">
    <location>
        <begin position="66"/>
        <end position="213"/>
    </location>
</feature>
<evidence type="ECO:0000256" key="3">
    <source>
        <dbReference type="PROSITE-ProRule" id="PRU00267"/>
    </source>
</evidence>
<evidence type="ECO:0000256" key="1">
    <source>
        <dbReference type="ARBA" id="ARBA00004123"/>
    </source>
</evidence>
<feature type="compositionally biased region" description="Low complexity" evidence="5">
    <location>
        <begin position="129"/>
        <end position="147"/>
    </location>
</feature>
<dbReference type="PROSITE" id="PS50118">
    <property type="entry name" value="HMG_BOX_2"/>
    <property type="match status" value="1"/>
</dbReference>
<name>A0A3S4APN2_9PEZI</name>
<keyword evidence="2 3" id="KW-0539">Nucleus</keyword>
<dbReference type="AlphaFoldDB" id="A0A3S4APN2"/>
<dbReference type="GO" id="GO:0005634">
    <property type="term" value="C:nucleus"/>
    <property type="evidence" value="ECO:0007669"/>
    <property type="project" value="UniProtKB-SubCell"/>
</dbReference>
<dbReference type="InterPro" id="IPR009071">
    <property type="entry name" value="HMG_box_dom"/>
</dbReference>
<organism evidence="7 8">
    <name type="scientific">Thermothielavioides terrestris</name>
    <dbReference type="NCBI Taxonomy" id="2587410"/>
    <lineage>
        <taxon>Eukaryota</taxon>
        <taxon>Fungi</taxon>
        <taxon>Dikarya</taxon>
        <taxon>Ascomycota</taxon>
        <taxon>Pezizomycotina</taxon>
        <taxon>Sordariomycetes</taxon>
        <taxon>Sordariomycetidae</taxon>
        <taxon>Sordariales</taxon>
        <taxon>Chaetomiaceae</taxon>
        <taxon>Thermothielavioides</taxon>
    </lineage>
</organism>
<evidence type="ECO:0000313" key="7">
    <source>
        <dbReference type="EMBL" id="SPQ22909.1"/>
    </source>
</evidence>
<feature type="compositionally biased region" description="Basic and acidic residues" evidence="5">
    <location>
        <begin position="230"/>
        <end position="242"/>
    </location>
</feature>
<evidence type="ECO:0000259" key="6">
    <source>
        <dbReference type="PROSITE" id="PS50118"/>
    </source>
</evidence>
<feature type="domain" description="HMG box" evidence="6">
    <location>
        <begin position="158"/>
        <end position="233"/>
    </location>
</feature>
<evidence type="ECO:0000313" key="8">
    <source>
        <dbReference type="Proteomes" id="UP000289323"/>
    </source>
</evidence>
<comment type="subcellular location">
    <subcellularLocation>
        <location evidence="1">Nucleus</location>
    </subcellularLocation>
</comment>
<gene>
    <name evidence="7" type="ORF">TT172_LOCUS5328</name>
</gene>
<sequence length="300" mass="32302">MAPAPAAPPALPPSVEEAYRRKCIQLKQRTSEVEEANDAARLRLARLKRQVEKMRLERAFLLEQLAKRTSTNVEDSDGSPSPPPTPKEKPLRIKRGHRKPSAFPNLDALSSHTTATPGSTGIGQNRLVDSPSSDAQSGAQQGDGSSSKTNGTHKGAPPKKPASAFDLYCEETRPSVVQEQAKDAEGGDRNNDDAIDEELARRWDSLPDDRRNAYSDRAGRLLAEYEKEKAAYDAKGKGKDKTTAAAADSGAKADKDKSDESTEPERPAAREGADARAAQEDVDMANSDTDQETPGEKAAA</sequence>
<reference evidence="7 8" key="1">
    <citation type="submission" date="2018-04" db="EMBL/GenBank/DDBJ databases">
        <authorList>
            <person name="Huttner S."/>
            <person name="Dainat J."/>
        </authorList>
    </citation>
    <scope>NUCLEOTIDE SEQUENCE [LARGE SCALE GENOMIC DNA]</scope>
</reference>
<keyword evidence="3" id="KW-0238">DNA-binding</keyword>
<feature type="DNA-binding region" description="HMG box" evidence="3">
    <location>
        <begin position="158"/>
        <end position="233"/>
    </location>
</feature>
<dbReference type="Pfam" id="PF24245">
    <property type="entry name" value="INO80F"/>
    <property type="match status" value="1"/>
</dbReference>
<feature type="compositionally biased region" description="Basic and acidic residues" evidence="5">
    <location>
        <begin position="180"/>
        <end position="213"/>
    </location>
</feature>